<dbReference type="PROSITE" id="PS50048">
    <property type="entry name" value="ZN2_CY6_FUNGAL_2"/>
    <property type="match status" value="1"/>
</dbReference>
<name>A0A9Q8Z562_CURCL</name>
<evidence type="ECO:0000256" key="2">
    <source>
        <dbReference type="ARBA" id="ARBA00023015"/>
    </source>
</evidence>
<dbReference type="GO" id="GO:0008270">
    <property type="term" value="F:zinc ion binding"/>
    <property type="evidence" value="ECO:0007669"/>
    <property type="project" value="InterPro"/>
</dbReference>
<gene>
    <name evidence="8" type="ORF">yc1106_02338</name>
</gene>
<keyword evidence="6" id="KW-0812">Transmembrane</keyword>
<dbReference type="VEuPathDB" id="FungiDB:yc1106_02338"/>
<dbReference type="GO" id="GO:0000981">
    <property type="term" value="F:DNA-binding transcription factor activity, RNA polymerase II-specific"/>
    <property type="evidence" value="ECO:0007669"/>
    <property type="project" value="InterPro"/>
</dbReference>
<dbReference type="InterPro" id="IPR001138">
    <property type="entry name" value="Zn2Cys6_DnaBD"/>
</dbReference>
<evidence type="ECO:0000256" key="6">
    <source>
        <dbReference type="SAM" id="Phobius"/>
    </source>
</evidence>
<dbReference type="GO" id="GO:0005634">
    <property type="term" value="C:nucleus"/>
    <property type="evidence" value="ECO:0007669"/>
    <property type="project" value="TreeGrafter"/>
</dbReference>
<protein>
    <recommendedName>
        <fullName evidence="7">Zn(2)-C6 fungal-type domain-containing protein</fullName>
    </recommendedName>
</protein>
<keyword evidence="6" id="KW-0472">Membrane</keyword>
<keyword evidence="4" id="KW-0539">Nucleus</keyword>
<evidence type="ECO:0000256" key="5">
    <source>
        <dbReference type="SAM" id="MobiDB-lite"/>
    </source>
</evidence>
<dbReference type="SUPFAM" id="SSF57701">
    <property type="entry name" value="Zn2/Cys6 DNA-binding domain"/>
    <property type="match status" value="1"/>
</dbReference>
<dbReference type="CDD" id="cd00067">
    <property type="entry name" value="GAL4"/>
    <property type="match status" value="1"/>
</dbReference>
<dbReference type="PANTHER" id="PTHR47424">
    <property type="entry name" value="REGULATORY PROTEIN GAL4"/>
    <property type="match status" value="1"/>
</dbReference>
<keyword evidence="1" id="KW-0479">Metal-binding</keyword>
<evidence type="ECO:0000259" key="7">
    <source>
        <dbReference type="PROSITE" id="PS50048"/>
    </source>
</evidence>
<dbReference type="InterPro" id="IPR051127">
    <property type="entry name" value="Fungal_SecMet_Regulators"/>
</dbReference>
<dbReference type="SMART" id="SM00066">
    <property type="entry name" value="GAL4"/>
    <property type="match status" value="1"/>
</dbReference>
<reference evidence="8" key="1">
    <citation type="submission" date="2021-12" db="EMBL/GenBank/DDBJ databases">
        <title>Curvularia clavata genome.</title>
        <authorList>
            <person name="Cao Y."/>
        </authorList>
    </citation>
    <scope>NUCLEOTIDE SEQUENCE</scope>
    <source>
        <strain evidence="8">Yc1106</strain>
    </source>
</reference>
<dbReference type="Gene3D" id="4.10.240.10">
    <property type="entry name" value="Zn(2)-C6 fungal-type DNA-binding domain"/>
    <property type="match status" value="1"/>
</dbReference>
<keyword evidence="6" id="KW-1133">Transmembrane helix</keyword>
<keyword evidence="9" id="KW-1185">Reference proteome</keyword>
<dbReference type="PROSITE" id="PS00463">
    <property type="entry name" value="ZN2_CY6_FUNGAL_1"/>
    <property type="match status" value="1"/>
</dbReference>
<dbReference type="Pfam" id="PF04082">
    <property type="entry name" value="Fungal_trans"/>
    <property type="match status" value="1"/>
</dbReference>
<feature type="domain" description="Zn(2)-C6 fungal-type" evidence="7">
    <location>
        <begin position="24"/>
        <end position="55"/>
    </location>
</feature>
<evidence type="ECO:0000256" key="4">
    <source>
        <dbReference type="ARBA" id="ARBA00023242"/>
    </source>
</evidence>
<feature type="compositionally biased region" description="Polar residues" evidence="5">
    <location>
        <begin position="59"/>
        <end position="74"/>
    </location>
</feature>
<keyword evidence="2" id="KW-0805">Transcription regulation</keyword>
<evidence type="ECO:0000256" key="3">
    <source>
        <dbReference type="ARBA" id="ARBA00023163"/>
    </source>
</evidence>
<evidence type="ECO:0000313" key="9">
    <source>
        <dbReference type="Proteomes" id="UP001056012"/>
    </source>
</evidence>
<accession>A0A9Q8Z562</accession>
<dbReference type="AlphaFoldDB" id="A0A9Q8Z562"/>
<feature type="compositionally biased region" description="Polar residues" evidence="5">
    <location>
        <begin position="98"/>
        <end position="123"/>
    </location>
</feature>
<sequence length="711" mass="79022">MSALTDQLAAPSDKRRRIDRVIAACDLCRRRKVKCNGELPCAYCIRKNHAATCAFSGPSKENQIRSAGGSPNTRVHTEGSPFRRLHSGHTSENRDNNVRTNTPQGSRYQHDNAQTGTSLSPTLSRDDQQADTVVPLEGRILRDAQGKLIFIGDCAPLSFLQTVKHLITSEVDSGVPVQAARDPIIEITRPTLVDQQHCPSVELHQVDVLVSEYIVASSGLVQLFEREDLLPELKHWASGQNSGPDDAAAAVFYLVLAIGAQDKFEDKAEAWFKHALNILQKFLCSNMNVSTVQGFTLVAVFMLRASQPNGAYLYFSLAARTAYAIGLHRTEVNASFGQNIRLVRDRIWKSLRVIDQLISNVLGRPPSTSDVDCTVKYTPPEEIQEDFNANVLDASVQIFMIIERVVVEVYSRKRISLRIADYVSKQLKSWASKWLSSLSDVTARRPSREATIGACSTLCSYYYGIMLLTRPFLIYELYEYMGASLKSGGTPADHQEKRKYADAAIDAASVLVDTLRNLINADQLPRRMPLVVSWLFTATLVLAVGILGNSGLLLEDTCKEGIACMDYFGQVDHHARQYSHAAQSLLKITTAHAKKRELHLRRKRKQASSELFGLLPTEPIHQAHSTDGHQPRPEPRLLAPTETTQQNLPAHAPLDWTIYDADFFALPWPSENDQGLQDFLQPGTHNLDGASVADIPLFPIHDQQMASGFFP</sequence>
<dbReference type="PANTHER" id="PTHR47424:SF9">
    <property type="entry name" value="TAH-2"/>
    <property type="match status" value="1"/>
</dbReference>
<dbReference type="Proteomes" id="UP001056012">
    <property type="component" value="Chromosome 2"/>
</dbReference>
<dbReference type="InterPro" id="IPR036864">
    <property type="entry name" value="Zn2-C6_fun-type_DNA-bd_sf"/>
</dbReference>
<feature type="region of interest" description="Disordered" evidence="5">
    <location>
        <begin position="58"/>
        <end position="129"/>
    </location>
</feature>
<dbReference type="GO" id="GO:0000435">
    <property type="term" value="P:positive regulation of transcription from RNA polymerase II promoter by galactose"/>
    <property type="evidence" value="ECO:0007669"/>
    <property type="project" value="TreeGrafter"/>
</dbReference>
<dbReference type="GO" id="GO:0006351">
    <property type="term" value="P:DNA-templated transcription"/>
    <property type="evidence" value="ECO:0007669"/>
    <property type="project" value="InterPro"/>
</dbReference>
<dbReference type="SMART" id="SM00906">
    <property type="entry name" value="Fungal_trans"/>
    <property type="match status" value="1"/>
</dbReference>
<dbReference type="Pfam" id="PF00172">
    <property type="entry name" value="Zn_clus"/>
    <property type="match status" value="1"/>
</dbReference>
<organism evidence="8 9">
    <name type="scientific">Curvularia clavata</name>
    <dbReference type="NCBI Taxonomy" id="95742"/>
    <lineage>
        <taxon>Eukaryota</taxon>
        <taxon>Fungi</taxon>
        <taxon>Dikarya</taxon>
        <taxon>Ascomycota</taxon>
        <taxon>Pezizomycotina</taxon>
        <taxon>Dothideomycetes</taxon>
        <taxon>Pleosporomycetidae</taxon>
        <taxon>Pleosporales</taxon>
        <taxon>Pleosporineae</taxon>
        <taxon>Pleosporaceae</taxon>
        <taxon>Curvularia</taxon>
    </lineage>
</organism>
<dbReference type="OrthoDB" id="47007at2759"/>
<feature type="transmembrane region" description="Helical" evidence="6">
    <location>
        <begin position="531"/>
        <end position="554"/>
    </location>
</feature>
<dbReference type="GO" id="GO:0000978">
    <property type="term" value="F:RNA polymerase II cis-regulatory region sequence-specific DNA binding"/>
    <property type="evidence" value="ECO:0007669"/>
    <property type="project" value="TreeGrafter"/>
</dbReference>
<dbReference type="EMBL" id="CP089275">
    <property type="protein sequence ID" value="USP75064.1"/>
    <property type="molecule type" value="Genomic_DNA"/>
</dbReference>
<keyword evidence="3" id="KW-0804">Transcription</keyword>
<proteinExistence type="predicted"/>
<evidence type="ECO:0000256" key="1">
    <source>
        <dbReference type="ARBA" id="ARBA00022723"/>
    </source>
</evidence>
<dbReference type="InterPro" id="IPR007219">
    <property type="entry name" value="XnlR_reg_dom"/>
</dbReference>
<dbReference type="CDD" id="cd12148">
    <property type="entry name" value="fungal_TF_MHR"/>
    <property type="match status" value="1"/>
</dbReference>
<evidence type="ECO:0000313" key="8">
    <source>
        <dbReference type="EMBL" id="USP75064.1"/>
    </source>
</evidence>